<feature type="compositionally biased region" description="Basic residues" evidence="1">
    <location>
        <begin position="243"/>
        <end position="253"/>
    </location>
</feature>
<evidence type="ECO:0000313" key="3">
    <source>
        <dbReference type="Proteomes" id="UP001141253"/>
    </source>
</evidence>
<keyword evidence="3" id="KW-1185">Reference proteome</keyword>
<comment type="caution">
    <text evidence="2">The sequence shown here is derived from an EMBL/GenBank/DDBJ whole genome shotgun (WGS) entry which is preliminary data.</text>
</comment>
<feature type="compositionally biased region" description="Basic and acidic residues" evidence="1">
    <location>
        <begin position="143"/>
        <end position="159"/>
    </location>
</feature>
<accession>A0ABQ9CI53</accession>
<reference evidence="2" key="2">
    <citation type="journal article" date="2023" name="Int. J. Mol. Sci.">
        <title>De Novo Assembly and Annotation of 11 Diverse Shrub Willow (Salix) Genomes Reveals Novel Gene Organization in Sex-Linked Regions.</title>
        <authorList>
            <person name="Hyden B."/>
            <person name="Feng K."/>
            <person name="Yates T.B."/>
            <person name="Jawdy S."/>
            <person name="Cereghino C."/>
            <person name="Smart L.B."/>
            <person name="Muchero W."/>
        </authorList>
    </citation>
    <scope>NUCLEOTIDE SEQUENCE</scope>
    <source>
        <tissue evidence="2">Shoot tip</tissue>
    </source>
</reference>
<organism evidence="2 3">
    <name type="scientific">Salix suchowensis</name>
    <dbReference type="NCBI Taxonomy" id="1278906"/>
    <lineage>
        <taxon>Eukaryota</taxon>
        <taxon>Viridiplantae</taxon>
        <taxon>Streptophyta</taxon>
        <taxon>Embryophyta</taxon>
        <taxon>Tracheophyta</taxon>
        <taxon>Spermatophyta</taxon>
        <taxon>Magnoliopsida</taxon>
        <taxon>eudicotyledons</taxon>
        <taxon>Gunneridae</taxon>
        <taxon>Pentapetalae</taxon>
        <taxon>rosids</taxon>
        <taxon>fabids</taxon>
        <taxon>Malpighiales</taxon>
        <taxon>Salicaceae</taxon>
        <taxon>Saliceae</taxon>
        <taxon>Salix</taxon>
    </lineage>
</organism>
<sequence length="304" mass="34522">MNSKSSAIPKEHSYLDNLNKSRRAMPNSKSRPSNSRRSSPSMSPEEVSRSPRFKRNSRSPVRKSGELNQGRSSRSPLGSPANKGRHDPSMSNQSQSPNGAPTRIRKGRGFTDRYAFARRYRTPSPERSPRRSYHYGERNINGRNRDRQPSYRSYSERSPPRRYIRSPRGRSPLKAYMLLYFCKLRCYMHGELIRLFVSWYGRRGRSRSPRRSPSPGDKRPSISEGLKSRLGPRVDDQPLPNKGRLRSRSSSRSRSREFSLSRSPNAVSPKHQGIAARASLSRSSSPSGQQGLVSYGDASPDILK</sequence>
<dbReference type="EMBL" id="JAPFFI010000003">
    <property type="protein sequence ID" value="KAJ6399352.1"/>
    <property type="molecule type" value="Genomic_DNA"/>
</dbReference>
<protein>
    <submittedName>
        <fullName evidence="2">Uncharacterized protein</fullName>
    </submittedName>
</protein>
<evidence type="ECO:0000256" key="1">
    <source>
        <dbReference type="SAM" id="MobiDB-lite"/>
    </source>
</evidence>
<evidence type="ECO:0000313" key="2">
    <source>
        <dbReference type="EMBL" id="KAJ6399352.1"/>
    </source>
</evidence>
<name>A0ABQ9CI53_9ROSI</name>
<feature type="region of interest" description="Disordered" evidence="1">
    <location>
        <begin position="1"/>
        <end position="168"/>
    </location>
</feature>
<feature type="compositionally biased region" description="Basic residues" evidence="1">
    <location>
        <begin position="51"/>
        <end position="61"/>
    </location>
</feature>
<gene>
    <name evidence="2" type="ORF">OIU77_019990</name>
</gene>
<reference evidence="2" key="1">
    <citation type="submission" date="2022-10" db="EMBL/GenBank/DDBJ databases">
        <authorList>
            <person name="Hyden B.L."/>
            <person name="Feng K."/>
            <person name="Yates T."/>
            <person name="Jawdy S."/>
            <person name="Smart L.B."/>
            <person name="Muchero W."/>
        </authorList>
    </citation>
    <scope>NUCLEOTIDE SEQUENCE</scope>
    <source>
        <tissue evidence="2">Shoot tip</tissue>
    </source>
</reference>
<feature type="compositionally biased region" description="Low complexity" evidence="1">
    <location>
        <begin position="25"/>
        <end position="45"/>
    </location>
</feature>
<feature type="compositionally biased region" description="Polar residues" evidence="1">
    <location>
        <begin position="89"/>
        <end position="99"/>
    </location>
</feature>
<feature type="region of interest" description="Disordered" evidence="1">
    <location>
        <begin position="204"/>
        <end position="304"/>
    </location>
</feature>
<dbReference type="Proteomes" id="UP001141253">
    <property type="component" value="Chromosome 5"/>
</dbReference>
<feature type="compositionally biased region" description="Polar residues" evidence="1">
    <location>
        <begin position="66"/>
        <end position="76"/>
    </location>
</feature>
<proteinExistence type="predicted"/>
<feature type="compositionally biased region" description="Low complexity" evidence="1">
    <location>
        <begin position="276"/>
        <end position="292"/>
    </location>
</feature>